<gene>
    <name evidence="4" type="ORF">D4765_09960</name>
</gene>
<dbReference type="SMART" id="SM00460">
    <property type="entry name" value="TGc"/>
    <property type="match status" value="1"/>
</dbReference>
<reference evidence="4 5" key="1">
    <citation type="journal article" date="2019" name="Microorganisms">
        <title>Systematic Affiliation and Genome Analysis of Subtercola vilae DB165(T) with Particular Emphasis on Cold Adaptation of an Isolate from a High-Altitude Cold Volcano Lake.</title>
        <authorList>
            <person name="Villalobos A.S."/>
            <person name="Wiese J."/>
            <person name="Imhoff J.F."/>
            <person name="Dorador C."/>
            <person name="Keller A."/>
            <person name="Hentschel U."/>
        </authorList>
    </citation>
    <scope>NUCLEOTIDE SEQUENCE [LARGE SCALE GENOMIC DNA]</scope>
    <source>
        <strain evidence="4 5">DB165</strain>
    </source>
</reference>
<evidence type="ECO:0000313" key="4">
    <source>
        <dbReference type="EMBL" id="TIH36316.1"/>
    </source>
</evidence>
<proteinExistence type="predicted"/>
<feature type="transmembrane region" description="Helical" evidence="2">
    <location>
        <begin position="89"/>
        <end position="110"/>
    </location>
</feature>
<accession>A0A4T2C1W8</accession>
<evidence type="ECO:0000256" key="1">
    <source>
        <dbReference type="SAM" id="MobiDB-lite"/>
    </source>
</evidence>
<dbReference type="RefSeq" id="WP_136642151.1">
    <property type="nucleotide sequence ID" value="NZ_QYRT01000016.1"/>
</dbReference>
<dbReference type="Gene3D" id="3.10.620.30">
    <property type="match status" value="1"/>
</dbReference>
<name>A0A4T2C1W8_9MICO</name>
<dbReference type="GO" id="GO:0008233">
    <property type="term" value="F:peptidase activity"/>
    <property type="evidence" value="ECO:0007669"/>
    <property type="project" value="UniProtKB-KW"/>
</dbReference>
<dbReference type="Pfam" id="PF11992">
    <property type="entry name" value="TgpA_N"/>
    <property type="match status" value="1"/>
</dbReference>
<evidence type="ECO:0000256" key="2">
    <source>
        <dbReference type="SAM" id="Phobius"/>
    </source>
</evidence>
<dbReference type="PANTHER" id="PTHR42736:SF1">
    <property type="entry name" value="PROTEIN-GLUTAMINE GAMMA-GLUTAMYLTRANSFERASE"/>
    <property type="match status" value="1"/>
</dbReference>
<dbReference type="Pfam" id="PF01841">
    <property type="entry name" value="Transglut_core"/>
    <property type="match status" value="1"/>
</dbReference>
<keyword evidence="5" id="KW-1185">Reference proteome</keyword>
<dbReference type="Proteomes" id="UP000306192">
    <property type="component" value="Unassembled WGS sequence"/>
</dbReference>
<feature type="transmembrane region" description="Helical" evidence="2">
    <location>
        <begin position="263"/>
        <end position="283"/>
    </location>
</feature>
<feature type="transmembrane region" description="Helical" evidence="2">
    <location>
        <begin position="662"/>
        <end position="683"/>
    </location>
</feature>
<feature type="transmembrane region" description="Helical" evidence="2">
    <location>
        <begin position="173"/>
        <end position="195"/>
    </location>
</feature>
<feature type="transmembrane region" description="Helical" evidence="2">
    <location>
        <begin position="225"/>
        <end position="242"/>
    </location>
</feature>
<feature type="region of interest" description="Disordered" evidence="1">
    <location>
        <begin position="618"/>
        <end position="647"/>
    </location>
</feature>
<keyword evidence="2" id="KW-1133">Transmembrane helix</keyword>
<comment type="caution">
    <text evidence="4">The sequence shown here is derived from an EMBL/GenBank/DDBJ whole genome shotgun (WGS) entry which is preliminary data.</text>
</comment>
<keyword evidence="4" id="KW-0645">Protease</keyword>
<feature type="transmembrane region" description="Helical" evidence="2">
    <location>
        <begin position="202"/>
        <end position="219"/>
    </location>
</feature>
<dbReference type="AlphaFoldDB" id="A0A4T2C1W8"/>
<dbReference type="InterPro" id="IPR021878">
    <property type="entry name" value="TgpA_N"/>
</dbReference>
<dbReference type="SUPFAM" id="SSF54001">
    <property type="entry name" value="Cysteine proteinases"/>
    <property type="match status" value="1"/>
</dbReference>
<feature type="domain" description="Transglutaminase-like" evidence="3">
    <location>
        <begin position="525"/>
        <end position="600"/>
    </location>
</feature>
<feature type="transmembrane region" description="Helical" evidence="2">
    <location>
        <begin position="122"/>
        <end position="143"/>
    </location>
</feature>
<dbReference type="GO" id="GO:0006508">
    <property type="term" value="P:proteolysis"/>
    <property type="evidence" value="ECO:0007669"/>
    <property type="project" value="UniProtKB-KW"/>
</dbReference>
<evidence type="ECO:0000313" key="5">
    <source>
        <dbReference type="Proteomes" id="UP000306192"/>
    </source>
</evidence>
<protein>
    <submittedName>
        <fullName evidence="4">Protease</fullName>
    </submittedName>
</protein>
<dbReference type="InterPro" id="IPR038765">
    <property type="entry name" value="Papain-like_cys_pep_sf"/>
</dbReference>
<sequence>MTRLETPARSGGASQRASGATGRGYERGAAPGRGEARRGADPDETQLASTRGRPARPGLARAALLSALVFLLLALPVGGLAPLLMGTGWWFTTCLVVAVVLAIAAGARLLPVASWIPSLAALVAWGVSITVLFAPSEALFGILPTFDTLRTLRDELRDAGASIASQGVPAEPVASIVFLLALTIGLLALVADALVFAVRMPALVGLVPITVLAVPYTIRQQDFDVWLFVWLAAVFLVLVWLADRWGVGLRLRSASSLRPGRNTVRALVSGAVAIALAVVLPAVTPGLTANSFHSLPQGQLPSVYSSGVDPTIQLSQDLRRTNPVLSMTYTTSAASGLYLKLVNLWNFTNGPWQPENTDSAHPLGTAFDTPDGLNTDVATQEVTTSVSVSGLRSDWLPLPYPAETVTGLTGDWVQSPGSLTVTAVEANADGQNYTVTSLDVEPSAAQLAASSAAVPAALQSYVSLPRGIDPIIQSTATEVTAGAVSNYDKAVALQKYFTSGAFTYSVTAPVEGKYDGGNFQAVAKFLSAKSGYCIHFASAMAVMARSLGIPSRIAIGYHPGAAVSRQDNGTATFQVFSDELHAWPELWFEGVGWLSFEPTPGLGLTPPAYSLPNYTSATPATTAPSTAPSSATPVTPRTQTPTDLAANPALTPQAQAAETGRAWLVAVVIVIVVGGLALIPAGLRRLRRRRRLSRMAGSGRSTATIGWREITDTAVDYRLDVPAGETVRAFGARLAALDTVPPEPVLRLVQAVERERFAPGGAAEPDHAQRQALAGDVREVIRGLQKNASRADDRWALIVPRSLFSRAEE</sequence>
<feature type="compositionally biased region" description="Low complexity" evidence="1">
    <location>
        <begin position="618"/>
        <end position="636"/>
    </location>
</feature>
<dbReference type="InterPro" id="IPR052901">
    <property type="entry name" value="Bact_TGase-like"/>
</dbReference>
<dbReference type="OrthoDB" id="9804023at2"/>
<dbReference type="PANTHER" id="PTHR42736">
    <property type="entry name" value="PROTEIN-GLUTAMINE GAMMA-GLUTAMYLTRANSFERASE"/>
    <property type="match status" value="1"/>
</dbReference>
<feature type="transmembrane region" description="Helical" evidence="2">
    <location>
        <begin position="59"/>
        <end position="83"/>
    </location>
</feature>
<keyword evidence="4" id="KW-0378">Hydrolase</keyword>
<dbReference type="InterPro" id="IPR002931">
    <property type="entry name" value="Transglutaminase-like"/>
</dbReference>
<evidence type="ECO:0000259" key="3">
    <source>
        <dbReference type="SMART" id="SM00460"/>
    </source>
</evidence>
<keyword evidence="2" id="KW-0472">Membrane</keyword>
<dbReference type="EMBL" id="QYRT01000016">
    <property type="protein sequence ID" value="TIH36316.1"/>
    <property type="molecule type" value="Genomic_DNA"/>
</dbReference>
<organism evidence="4 5">
    <name type="scientific">Subtercola vilae</name>
    <dbReference type="NCBI Taxonomy" id="2056433"/>
    <lineage>
        <taxon>Bacteria</taxon>
        <taxon>Bacillati</taxon>
        <taxon>Actinomycetota</taxon>
        <taxon>Actinomycetes</taxon>
        <taxon>Micrococcales</taxon>
        <taxon>Microbacteriaceae</taxon>
        <taxon>Subtercola</taxon>
    </lineage>
</organism>
<keyword evidence="2" id="KW-0812">Transmembrane</keyword>
<feature type="region of interest" description="Disordered" evidence="1">
    <location>
        <begin position="1"/>
        <end position="54"/>
    </location>
</feature>